<evidence type="ECO:0000256" key="1">
    <source>
        <dbReference type="SAM" id="SignalP"/>
    </source>
</evidence>
<dbReference type="Pfam" id="PF00144">
    <property type="entry name" value="Beta-lactamase"/>
    <property type="match status" value="1"/>
</dbReference>
<protein>
    <submittedName>
        <fullName evidence="3">Serine hydrolase domain-containing protein</fullName>
        <ecNumber evidence="3">3.1.1.103</ecNumber>
    </submittedName>
</protein>
<name>A0ABV2SZB9_9BACT</name>
<dbReference type="InterPro" id="IPR050789">
    <property type="entry name" value="Diverse_Enzym_Activities"/>
</dbReference>
<evidence type="ECO:0000313" key="4">
    <source>
        <dbReference type="Proteomes" id="UP001549749"/>
    </source>
</evidence>
<comment type="caution">
    <text evidence="3">The sequence shown here is derived from an EMBL/GenBank/DDBJ whole genome shotgun (WGS) entry which is preliminary data.</text>
</comment>
<dbReference type="SUPFAM" id="SSF56601">
    <property type="entry name" value="beta-lactamase/transpeptidase-like"/>
    <property type="match status" value="1"/>
</dbReference>
<organism evidence="3 4">
    <name type="scientific">Chitinophaga defluvii</name>
    <dbReference type="NCBI Taxonomy" id="3163343"/>
    <lineage>
        <taxon>Bacteria</taxon>
        <taxon>Pseudomonadati</taxon>
        <taxon>Bacteroidota</taxon>
        <taxon>Chitinophagia</taxon>
        <taxon>Chitinophagales</taxon>
        <taxon>Chitinophagaceae</taxon>
        <taxon>Chitinophaga</taxon>
    </lineage>
</organism>
<keyword evidence="1" id="KW-0732">Signal</keyword>
<evidence type="ECO:0000313" key="3">
    <source>
        <dbReference type="EMBL" id="MET6996135.1"/>
    </source>
</evidence>
<feature type="chain" id="PRO_5046436203" evidence="1">
    <location>
        <begin position="21"/>
        <end position="424"/>
    </location>
</feature>
<dbReference type="PANTHER" id="PTHR43283:SF3">
    <property type="entry name" value="BETA-LACTAMASE FAMILY PROTEIN (AFU_ORTHOLOGUE AFUA_5G07500)"/>
    <property type="match status" value="1"/>
</dbReference>
<dbReference type="GO" id="GO:0016787">
    <property type="term" value="F:hydrolase activity"/>
    <property type="evidence" value="ECO:0007669"/>
    <property type="project" value="UniProtKB-KW"/>
</dbReference>
<dbReference type="EMBL" id="JBEXAC010000001">
    <property type="protein sequence ID" value="MET6996135.1"/>
    <property type="molecule type" value="Genomic_DNA"/>
</dbReference>
<keyword evidence="4" id="KW-1185">Reference proteome</keyword>
<sequence length="424" mass="47516">MKKTVWLLSAHLCLWGAAYAQSRPQQFMQAASPASAGFSAERLQKLDTFFQEMVDKGMAPNAVTFIAHKGKIVHYKAYGYRNLERQEPVRKDDIFRIASQTKLITTIALMMLYEEGKFFLDDPLYKYMPAFGNAKVLVSYDRAKGTYETKPAATPVTIRQLLSHSSGIPYDHPLDSVLFGKGIGLFGSLKNDRLEDLIAKVAQRPLVHEPGEKFTYGFNTDVAGRLVEILSGMSLKDYFQQKIFAPLGMKDTYFYLPPSKASRLVELYALTGTNSKLSLCPDSVARKFPISGAQTLYLGGAGLVSTAADYARICQLILNGGEFNGVRLLSRKTVDLITRNQIGDAWVWDRQDKFGLGFQIITENSRYGDQATPGSLTWGGAYCSEHTIDPKEELIMLVFTNVYPYTYSVEFIHKFRILAYQALL</sequence>
<dbReference type="InterPro" id="IPR012338">
    <property type="entry name" value="Beta-lactam/transpept-like"/>
</dbReference>
<feature type="domain" description="Beta-lactamase-related" evidence="2">
    <location>
        <begin position="47"/>
        <end position="403"/>
    </location>
</feature>
<gene>
    <name evidence="3" type="ORF">ABR189_02095</name>
</gene>
<accession>A0ABV2SZB9</accession>
<dbReference type="InterPro" id="IPR001466">
    <property type="entry name" value="Beta-lactam-related"/>
</dbReference>
<proteinExistence type="predicted"/>
<keyword evidence="3" id="KW-0378">Hydrolase</keyword>
<dbReference type="RefSeq" id="WP_354658783.1">
    <property type="nucleotide sequence ID" value="NZ_JBEXAC010000001.1"/>
</dbReference>
<dbReference type="Proteomes" id="UP001549749">
    <property type="component" value="Unassembled WGS sequence"/>
</dbReference>
<dbReference type="EC" id="3.1.1.103" evidence="3"/>
<feature type="signal peptide" evidence="1">
    <location>
        <begin position="1"/>
        <end position="20"/>
    </location>
</feature>
<dbReference type="Gene3D" id="3.40.710.10">
    <property type="entry name" value="DD-peptidase/beta-lactamase superfamily"/>
    <property type="match status" value="1"/>
</dbReference>
<dbReference type="PANTHER" id="PTHR43283">
    <property type="entry name" value="BETA-LACTAMASE-RELATED"/>
    <property type="match status" value="1"/>
</dbReference>
<evidence type="ECO:0000259" key="2">
    <source>
        <dbReference type="Pfam" id="PF00144"/>
    </source>
</evidence>
<reference evidence="3 4" key="1">
    <citation type="submission" date="2024-06" db="EMBL/GenBank/DDBJ databases">
        <title>Chitinophaga defluvii sp. nov., isolated from municipal sewage.</title>
        <authorList>
            <person name="Zhang L."/>
        </authorList>
    </citation>
    <scope>NUCLEOTIDE SEQUENCE [LARGE SCALE GENOMIC DNA]</scope>
    <source>
        <strain evidence="3 4">H8</strain>
    </source>
</reference>